<gene>
    <name evidence="3" type="ORF">HMPREF9488_00160</name>
</gene>
<feature type="domain" description="Transglutaminase-like" evidence="2">
    <location>
        <begin position="215"/>
        <end position="272"/>
    </location>
</feature>
<accession>E7G5X2</accession>
<feature type="chain" id="PRO_5038870928" description="Transglutaminase-like domain-containing protein" evidence="1">
    <location>
        <begin position="25"/>
        <end position="301"/>
    </location>
</feature>
<reference evidence="3 4" key="1">
    <citation type="submission" date="2010-12" db="EMBL/GenBank/DDBJ databases">
        <title>The Genome Sequence of Coprobacillus sp. strain 29_1.</title>
        <authorList>
            <consortium name="The Broad Institute Genome Sequencing Platform"/>
            <person name="Earl A."/>
            <person name="Ward D."/>
            <person name="Feldgarden M."/>
            <person name="Gevers D."/>
            <person name="Daigneault M."/>
            <person name="Sibley C.D."/>
            <person name="White A."/>
            <person name="Strauss J."/>
            <person name="Allen-Vercoe E."/>
            <person name="Young S.K."/>
            <person name="Zeng Q."/>
            <person name="Gargeya S."/>
            <person name="Fitzgerald M."/>
            <person name="Haas B."/>
            <person name="Abouelleil A."/>
            <person name="Alvarado L."/>
            <person name="Arachchi H.M."/>
            <person name="Berlin A."/>
            <person name="Brown A."/>
            <person name="Chapman S.B."/>
            <person name="Chen Z."/>
            <person name="Dunbar C."/>
            <person name="Freedman E."/>
            <person name="Gearin G."/>
            <person name="Gellesch M."/>
            <person name="Goldberg J."/>
            <person name="Griggs A."/>
            <person name="Gujja S."/>
            <person name="Heilman E."/>
            <person name="Heiman D."/>
            <person name="Howarth C."/>
            <person name="Larson L."/>
            <person name="Lui A."/>
            <person name="MacDonald P.J.P."/>
            <person name="Mehta T."/>
            <person name="Montmayeur A."/>
            <person name="Murphy C."/>
            <person name="Neiman D."/>
            <person name="Pearson M."/>
            <person name="Priest M."/>
            <person name="Roberts A."/>
            <person name="Saif S."/>
            <person name="Shea T."/>
            <person name="Shenoy N."/>
            <person name="Sisk P."/>
            <person name="Stolte C."/>
            <person name="Sykes S."/>
            <person name="White J."/>
            <person name="Yandava C."/>
            <person name="Nusbaum C."/>
            <person name="Birren B."/>
        </authorList>
    </citation>
    <scope>NUCLEOTIDE SEQUENCE [LARGE SCALE GENOMIC DNA]</scope>
    <source>
        <strain evidence="3 4">29_1</strain>
    </source>
</reference>
<dbReference type="Proteomes" id="UP000003157">
    <property type="component" value="Unassembled WGS sequence"/>
</dbReference>
<dbReference type="SMART" id="SM00460">
    <property type="entry name" value="TGc"/>
    <property type="match status" value="1"/>
</dbReference>
<dbReference type="Gene3D" id="3.10.620.30">
    <property type="match status" value="1"/>
</dbReference>
<dbReference type="InterPro" id="IPR002931">
    <property type="entry name" value="Transglutaminase-like"/>
</dbReference>
<comment type="caution">
    <text evidence="3">The sequence shown here is derived from an EMBL/GenBank/DDBJ whole genome shotgun (WGS) entry which is preliminary data.</text>
</comment>
<proteinExistence type="predicted"/>
<dbReference type="EMBL" id="ADKX01000001">
    <property type="protein sequence ID" value="EFW06623.1"/>
    <property type="molecule type" value="Genomic_DNA"/>
</dbReference>
<name>E7G5X2_9FIRM</name>
<organism evidence="3 4">
    <name type="scientific">Coprobacillus cateniformis</name>
    <dbReference type="NCBI Taxonomy" id="100884"/>
    <lineage>
        <taxon>Bacteria</taxon>
        <taxon>Bacillati</taxon>
        <taxon>Bacillota</taxon>
        <taxon>Erysipelotrichia</taxon>
        <taxon>Erysipelotrichales</taxon>
        <taxon>Coprobacillaceae</taxon>
        <taxon>Coprobacillus</taxon>
    </lineage>
</organism>
<dbReference type="eggNOG" id="COG1305">
    <property type="taxonomic scope" value="Bacteria"/>
</dbReference>
<dbReference type="PROSITE" id="PS51257">
    <property type="entry name" value="PROKAR_LIPOPROTEIN"/>
    <property type="match status" value="1"/>
</dbReference>
<dbReference type="SUPFAM" id="SSF54001">
    <property type="entry name" value="Cysteine proteinases"/>
    <property type="match status" value="1"/>
</dbReference>
<feature type="signal peptide" evidence="1">
    <location>
        <begin position="1"/>
        <end position="24"/>
    </location>
</feature>
<dbReference type="Pfam" id="PF01841">
    <property type="entry name" value="Transglut_core"/>
    <property type="match status" value="1"/>
</dbReference>
<evidence type="ECO:0000313" key="3">
    <source>
        <dbReference type="EMBL" id="EFW06623.1"/>
    </source>
</evidence>
<protein>
    <recommendedName>
        <fullName evidence="2">Transglutaminase-like domain-containing protein</fullName>
    </recommendedName>
</protein>
<sequence length="301" mass="34759">MNKMKKVFLLMLTLSCFLFGCSSQKDVKEYPSDYPDSSGYGIDDIYYPDNSGQKILSSDIANVNYSHIDQGYVTASLNHKSEQKIKLLIRKGEKSYYYDLINQNPVAFPLQMGNGKYYLGIYENVEGDNYAMKKSLTLDVQIKDELSPFLYPNQLVDYQPGDKITSIAIDIVKKDKNDLQRIQNIYNYVVDNITYDDEKAVEATQKYLIPNLNNIIKNKTGICFDYASMMVAMLRINHIPARLICGDTDVEYHAWVEVYIEGEGWINPDIFMDKGTWTRMDPTFASSKFDYNGKYQAIYYY</sequence>
<evidence type="ECO:0000259" key="2">
    <source>
        <dbReference type="SMART" id="SM00460"/>
    </source>
</evidence>
<dbReference type="HOGENOM" id="CLU_054517_0_0_9"/>
<dbReference type="PANTHER" id="PTHR33490">
    <property type="entry name" value="BLR5614 PROTEIN-RELATED"/>
    <property type="match status" value="1"/>
</dbReference>
<evidence type="ECO:0000256" key="1">
    <source>
        <dbReference type="SAM" id="SignalP"/>
    </source>
</evidence>
<dbReference type="InterPro" id="IPR038765">
    <property type="entry name" value="Papain-like_cys_pep_sf"/>
</dbReference>
<evidence type="ECO:0000313" key="4">
    <source>
        <dbReference type="Proteomes" id="UP000003157"/>
    </source>
</evidence>
<dbReference type="AlphaFoldDB" id="E7G5X2"/>
<keyword evidence="1" id="KW-0732">Signal</keyword>
<dbReference type="STRING" id="100884.GCA_000269565_01540"/>
<keyword evidence="4" id="KW-1185">Reference proteome</keyword>